<protein>
    <recommendedName>
        <fullName evidence="2">HTH luxR-type domain-containing protein</fullName>
    </recommendedName>
</protein>
<dbReference type="PRINTS" id="PR00038">
    <property type="entry name" value="HTHLUXR"/>
</dbReference>
<sequence length="196" mass="22158">MKLYLLCDNSRICERWSSSFSDMEATVLSKFASDIEYNAIVFITDTMIAPLPDVEIKNLFLHRVMVFSMTPDFSKAQHFLQLGAMGYGNAMMHESHLHSAYQALEEGKVWLHPDFITLMISQIRDQKSSKDKSLAVLDVLSHREREVAMMLGDGATHQEIADALDITVRTVKAHASAIYQKLSLKDRLALSLLLHS</sequence>
<evidence type="ECO:0000259" key="2">
    <source>
        <dbReference type="PROSITE" id="PS50043"/>
    </source>
</evidence>
<dbReference type="RefSeq" id="WP_294896867.1">
    <property type="nucleotide sequence ID" value="NZ_DLUI01000043.1"/>
</dbReference>
<dbReference type="Proteomes" id="UP000228859">
    <property type="component" value="Unassembled WGS sequence"/>
</dbReference>
<evidence type="ECO:0000256" key="1">
    <source>
        <dbReference type="ARBA" id="ARBA00023125"/>
    </source>
</evidence>
<dbReference type="Pfam" id="PF00196">
    <property type="entry name" value="GerE"/>
    <property type="match status" value="1"/>
</dbReference>
<keyword evidence="1" id="KW-0238">DNA-binding</keyword>
<evidence type="ECO:0000313" key="4">
    <source>
        <dbReference type="Proteomes" id="UP000228859"/>
    </source>
</evidence>
<dbReference type="InterPro" id="IPR016032">
    <property type="entry name" value="Sig_transdc_resp-reg_C-effctor"/>
</dbReference>
<accession>A0A2D3WN12</accession>
<dbReference type="SMART" id="SM00421">
    <property type="entry name" value="HTH_LUXR"/>
    <property type="match status" value="1"/>
</dbReference>
<dbReference type="PANTHER" id="PTHR43214">
    <property type="entry name" value="TWO-COMPONENT RESPONSE REGULATOR"/>
    <property type="match status" value="1"/>
</dbReference>
<dbReference type="CDD" id="cd06170">
    <property type="entry name" value="LuxR_C_like"/>
    <property type="match status" value="1"/>
</dbReference>
<organism evidence="3 4">
    <name type="scientific">Sulfuricurvum kujiense</name>
    <dbReference type="NCBI Taxonomy" id="148813"/>
    <lineage>
        <taxon>Bacteria</taxon>
        <taxon>Pseudomonadati</taxon>
        <taxon>Campylobacterota</taxon>
        <taxon>Epsilonproteobacteria</taxon>
        <taxon>Campylobacterales</taxon>
        <taxon>Sulfurimonadaceae</taxon>
        <taxon>Sulfuricurvum</taxon>
    </lineage>
</organism>
<dbReference type="EMBL" id="DLUI01000043">
    <property type="protein sequence ID" value="DAB39094.1"/>
    <property type="molecule type" value="Genomic_DNA"/>
</dbReference>
<dbReference type="AlphaFoldDB" id="A0A2D3WN12"/>
<comment type="caution">
    <text evidence="3">The sequence shown here is derived from an EMBL/GenBank/DDBJ whole genome shotgun (WGS) entry which is preliminary data.</text>
</comment>
<evidence type="ECO:0000313" key="3">
    <source>
        <dbReference type="EMBL" id="DAB39094.1"/>
    </source>
</evidence>
<gene>
    <name evidence="3" type="ORF">CFH83_02600</name>
</gene>
<dbReference type="PANTHER" id="PTHR43214:SF43">
    <property type="entry name" value="TWO-COMPONENT RESPONSE REGULATOR"/>
    <property type="match status" value="1"/>
</dbReference>
<dbReference type="PROSITE" id="PS50043">
    <property type="entry name" value="HTH_LUXR_2"/>
    <property type="match status" value="1"/>
</dbReference>
<dbReference type="Gene3D" id="3.40.50.2300">
    <property type="match status" value="1"/>
</dbReference>
<name>A0A2D3WN12_9BACT</name>
<dbReference type="SUPFAM" id="SSF46894">
    <property type="entry name" value="C-terminal effector domain of the bipartite response regulators"/>
    <property type="match status" value="1"/>
</dbReference>
<reference evidence="3 4" key="1">
    <citation type="journal article" date="2017" name="Front. Microbiol.">
        <title>Comparative Genomic Analysis of the Class Epsilonproteobacteria and Proposed Reclassification to Epsilonbacteraeota (phyl. nov.).</title>
        <authorList>
            <person name="Waite D.W."/>
            <person name="Vanwonterghem I."/>
            <person name="Rinke C."/>
            <person name="Parks D.H."/>
            <person name="Zhang Y."/>
            <person name="Takai K."/>
            <person name="Sievert S.M."/>
            <person name="Simon J."/>
            <person name="Campbell B.J."/>
            <person name="Hanson T.E."/>
            <person name="Woyke T."/>
            <person name="Klotz M.G."/>
            <person name="Hugenholtz P."/>
        </authorList>
    </citation>
    <scope>NUCLEOTIDE SEQUENCE [LARGE SCALE GENOMIC DNA]</scope>
    <source>
        <strain evidence="3">UBA12443</strain>
    </source>
</reference>
<feature type="domain" description="HTH luxR-type" evidence="2">
    <location>
        <begin position="133"/>
        <end position="196"/>
    </location>
</feature>
<proteinExistence type="predicted"/>
<dbReference type="InterPro" id="IPR039420">
    <property type="entry name" value="WalR-like"/>
</dbReference>
<dbReference type="GO" id="GO:0003677">
    <property type="term" value="F:DNA binding"/>
    <property type="evidence" value="ECO:0007669"/>
    <property type="project" value="UniProtKB-KW"/>
</dbReference>
<dbReference type="GO" id="GO:0006355">
    <property type="term" value="P:regulation of DNA-templated transcription"/>
    <property type="evidence" value="ECO:0007669"/>
    <property type="project" value="InterPro"/>
</dbReference>
<dbReference type="InterPro" id="IPR000792">
    <property type="entry name" value="Tscrpt_reg_LuxR_C"/>
</dbReference>